<dbReference type="Proteomes" id="UP000322634">
    <property type="component" value="Unassembled WGS sequence"/>
</dbReference>
<keyword evidence="4" id="KW-1185">Reference proteome</keyword>
<feature type="transmembrane region" description="Helical" evidence="2">
    <location>
        <begin position="31"/>
        <end position="53"/>
    </location>
</feature>
<dbReference type="AlphaFoldDB" id="A0A5D0TUL6"/>
<sequence length="144" mass="15572">MLAGLTAAAWSGLEARTPVVASATLIRVGTGLIDFVLVTVTAFGLIPMLGAYVHQQSGAAFGEYSADGAIALWLVPFVFIVVMLTVTEIAVMRWLWRAGSLRIRNLKCARFGGQNAAPAEAKPPAAAEPLRRRRAKNNRRRRAR</sequence>
<dbReference type="OrthoDB" id="4210273at2"/>
<comment type="caution">
    <text evidence="3">The sequence shown here is derived from an EMBL/GenBank/DDBJ whole genome shotgun (WGS) entry which is preliminary data.</text>
</comment>
<keyword evidence="2" id="KW-1133">Transmembrane helix</keyword>
<feature type="compositionally biased region" description="Basic residues" evidence="1">
    <location>
        <begin position="131"/>
        <end position="144"/>
    </location>
</feature>
<dbReference type="EMBL" id="VSFF01000016">
    <property type="protein sequence ID" value="TYC08539.1"/>
    <property type="molecule type" value="Genomic_DNA"/>
</dbReference>
<gene>
    <name evidence="3" type="ORF">FXF65_37210</name>
</gene>
<dbReference type="RefSeq" id="WP_148354788.1">
    <property type="nucleotide sequence ID" value="NZ_JBHSBF010000002.1"/>
</dbReference>
<feature type="compositionally biased region" description="Low complexity" evidence="1">
    <location>
        <begin position="116"/>
        <end position="128"/>
    </location>
</feature>
<keyword evidence="2" id="KW-0812">Transmembrane</keyword>
<name>A0A5D0TUL6_9ACTN</name>
<feature type="transmembrane region" description="Helical" evidence="2">
    <location>
        <begin position="73"/>
        <end position="96"/>
    </location>
</feature>
<feature type="region of interest" description="Disordered" evidence="1">
    <location>
        <begin position="115"/>
        <end position="144"/>
    </location>
</feature>
<evidence type="ECO:0000256" key="1">
    <source>
        <dbReference type="SAM" id="MobiDB-lite"/>
    </source>
</evidence>
<proteinExistence type="predicted"/>
<organism evidence="3 4">
    <name type="scientific">Actinomadura syzygii</name>
    <dbReference type="NCBI Taxonomy" id="1427538"/>
    <lineage>
        <taxon>Bacteria</taxon>
        <taxon>Bacillati</taxon>
        <taxon>Actinomycetota</taxon>
        <taxon>Actinomycetes</taxon>
        <taxon>Streptosporangiales</taxon>
        <taxon>Thermomonosporaceae</taxon>
        <taxon>Actinomadura</taxon>
    </lineage>
</organism>
<evidence type="ECO:0000313" key="4">
    <source>
        <dbReference type="Proteomes" id="UP000322634"/>
    </source>
</evidence>
<evidence type="ECO:0000313" key="3">
    <source>
        <dbReference type="EMBL" id="TYC08539.1"/>
    </source>
</evidence>
<keyword evidence="2" id="KW-0472">Membrane</keyword>
<protein>
    <submittedName>
        <fullName evidence="3">Uncharacterized protein</fullName>
    </submittedName>
</protein>
<accession>A0A5D0TUL6</accession>
<reference evidence="3 4" key="1">
    <citation type="submission" date="2019-08" db="EMBL/GenBank/DDBJ databases">
        <title>Actinomadura sp. nov. CYP1-5 isolated from mountain soil.</title>
        <authorList>
            <person name="Songsumanus A."/>
            <person name="Kuncharoen N."/>
            <person name="Kudo T."/>
            <person name="Yuki M."/>
            <person name="Igarashi Y."/>
            <person name="Tanasupawat S."/>
        </authorList>
    </citation>
    <scope>NUCLEOTIDE SEQUENCE [LARGE SCALE GENOMIC DNA]</scope>
    <source>
        <strain evidence="3 4">GKU157</strain>
    </source>
</reference>
<evidence type="ECO:0000256" key="2">
    <source>
        <dbReference type="SAM" id="Phobius"/>
    </source>
</evidence>